<dbReference type="EMBL" id="LPWE01000012">
    <property type="protein sequence ID" value="ODR94718.1"/>
    <property type="molecule type" value="Genomic_DNA"/>
</dbReference>
<dbReference type="Pfam" id="PF09550">
    <property type="entry name" value="Phage_TAC_6"/>
    <property type="match status" value="1"/>
</dbReference>
<reference evidence="1 2" key="1">
    <citation type="journal article" date="2016" name="Environ. Microbiol.">
        <title>New Methyloceanibacter diversity from North Sea sediments includes methanotroph containing solely the soluble methane monooxygenase.</title>
        <authorList>
            <person name="Vekeman B."/>
            <person name="Kerckhof F.M."/>
            <person name="Cremers G."/>
            <person name="de Vos P."/>
            <person name="Vandamme P."/>
            <person name="Boon N."/>
            <person name="Op den Camp H.J."/>
            <person name="Heylen K."/>
        </authorList>
    </citation>
    <scope>NUCLEOTIDE SEQUENCE [LARGE SCALE GENOMIC DNA]</scope>
    <source>
        <strain evidence="1 2">R-67176</strain>
    </source>
</reference>
<comment type="caution">
    <text evidence="1">The sequence shown here is derived from an EMBL/GenBank/DDBJ whole genome shotgun (WGS) entry which is preliminary data.</text>
</comment>
<dbReference type="InterPro" id="IPR019056">
    <property type="entry name" value="Phage_TAC_6"/>
</dbReference>
<dbReference type="STRING" id="1774970.AUC70_08930"/>
<name>A0A1E3VMG2_9HYPH</name>
<gene>
    <name evidence="1" type="ORF">AUC70_08930</name>
</gene>
<protein>
    <recommendedName>
        <fullName evidence="3">Phage tail assembly chaperone</fullName>
    </recommendedName>
</protein>
<dbReference type="Proteomes" id="UP000094172">
    <property type="component" value="Unassembled WGS sequence"/>
</dbReference>
<keyword evidence="2" id="KW-1185">Reference proteome</keyword>
<evidence type="ECO:0008006" key="3">
    <source>
        <dbReference type="Google" id="ProtNLM"/>
    </source>
</evidence>
<evidence type="ECO:0000313" key="1">
    <source>
        <dbReference type="EMBL" id="ODR94718.1"/>
    </source>
</evidence>
<sequence length="60" mass="6480">MEAGLGILRLRPGDFWAMTPRELDAALRGAFGTRKAATPPTRGDLAELMKRYPDGAQHAG</sequence>
<accession>A0A1E3VMG2</accession>
<dbReference type="AlphaFoldDB" id="A0A1E3VMG2"/>
<organism evidence="1 2">
    <name type="scientific">Methyloceanibacter stevinii</name>
    <dbReference type="NCBI Taxonomy" id="1774970"/>
    <lineage>
        <taxon>Bacteria</taxon>
        <taxon>Pseudomonadati</taxon>
        <taxon>Pseudomonadota</taxon>
        <taxon>Alphaproteobacteria</taxon>
        <taxon>Hyphomicrobiales</taxon>
        <taxon>Hyphomicrobiaceae</taxon>
        <taxon>Methyloceanibacter</taxon>
    </lineage>
</organism>
<evidence type="ECO:0000313" key="2">
    <source>
        <dbReference type="Proteomes" id="UP000094172"/>
    </source>
</evidence>
<proteinExistence type="predicted"/>